<dbReference type="PANTHER" id="PTHR22642:SF2">
    <property type="entry name" value="PROTEIN LONG AFTER FAR-RED 3"/>
    <property type="match status" value="1"/>
</dbReference>
<dbReference type="Pfam" id="PF07969">
    <property type="entry name" value="Amidohydro_3"/>
    <property type="match status" value="1"/>
</dbReference>
<name>A0ABT9IBM5_9ACTN</name>
<protein>
    <submittedName>
        <fullName evidence="6">Amidohydrolase</fullName>
        <ecNumber evidence="6">3.5.-.-</ecNumber>
    </submittedName>
</protein>
<evidence type="ECO:0000259" key="4">
    <source>
        <dbReference type="Pfam" id="PF07969"/>
    </source>
</evidence>
<dbReference type="Gene3D" id="3.20.20.140">
    <property type="entry name" value="Metal-dependent hydrolases"/>
    <property type="match status" value="1"/>
</dbReference>
<gene>
    <name evidence="6" type="ORF">QOZ88_09995</name>
</gene>
<dbReference type="Pfam" id="PF22039">
    <property type="entry name" value="HUTI_composite_bact"/>
    <property type="match status" value="1"/>
</dbReference>
<evidence type="ECO:0000256" key="2">
    <source>
        <dbReference type="ARBA" id="ARBA00022801"/>
    </source>
</evidence>
<dbReference type="Proteomes" id="UP001233673">
    <property type="component" value="Unassembled WGS sequence"/>
</dbReference>
<dbReference type="Gene3D" id="3.10.310.70">
    <property type="match status" value="1"/>
</dbReference>
<dbReference type="CDD" id="cd01300">
    <property type="entry name" value="YtcJ_like"/>
    <property type="match status" value="1"/>
</dbReference>
<dbReference type="InterPro" id="IPR054418">
    <property type="entry name" value="MQNX/HUTI_composite_N"/>
</dbReference>
<accession>A0ABT9IBM5</accession>
<evidence type="ECO:0000256" key="1">
    <source>
        <dbReference type="ARBA" id="ARBA00022723"/>
    </source>
</evidence>
<reference evidence="7" key="1">
    <citation type="submission" date="2023-05" db="EMBL/GenBank/DDBJ databases">
        <title>Draft genome of Pseudofrankia sp. BMG5.37.</title>
        <authorList>
            <person name="Gtari M."/>
            <person name="Ghodhbane F."/>
            <person name="Sbissi I."/>
        </authorList>
    </citation>
    <scope>NUCLEOTIDE SEQUENCE [LARGE SCALE GENOMIC DNA]</scope>
    <source>
        <strain evidence="7">BMG 814</strain>
    </source>
</reference>
<dbReference type="InterPro" id="IPR013108">
    <property type="entry name" value="Amidohydro_3"/>
</dbReference>
<keyword evidence="1" id="KW-0479">Metal-binding</keyword>
<dbReference type="Gene3D" id="2.30.40.10">
    <property type="entry name" value="Urease, subunit C, domain 1"/>
    <property type="match status" value="1"/>
</dbReference>
<dbReference type="InterPro" id="IPR032466">
    <property type="entry name" value="Metal_Hydrolase"/>
</dbReference>
<evidence type="ECO:0000259" key="5">
    <source>
        <dbReference type="Pfam" id="PF22039"/>
    </source>
</evidence>
<dbReference type="SUPFAM" id="SSF51338">
    <property type="entry name" value="Composite domain of metallo-dependent hydrolases"/>
    <property type="match status" value="1"/>
</dbReference>
<dbReference type="GO" id="GO:0016787">
    <property type="term" value="F:hydrolase activity"/>
    <property type="evidence" value="ECO:0007669"/>
    <property type="project" value="UniProtKB-KW"/>
</dbReference>
<proteinExistence type="predicted"/>
<evidence type="ECO:0000313" key="6">
    <source>
        <dbReference type="EMBL" id="MDP5182970.1"/>
    </source>
</evidence>
<feature type="domain" description="Amidohydrolase 3" evidence="4">
    <location>
        <begin position="62"/>
        <end position="549"/>
    </location>
</feature>
<sequence length="552" mass="59154">MTGRGPGGAADLVLTGAAVWCGGPESHRAGALAVRGDRIVAVGTEDEVRQHAGSRTEHLHLPGRLVVPGFQDAHVHPPQAGRNRLSVDLDGLPDRAAYLEAVARYAAQHPERTWIFGGGWSMEHFPGGAPVKEDLDRVVPDRPVFLFNRDVHGAWVNSRALELAGITRHTPDPPDGRIERDAHGEPTGTLHEGAAYTLNDTVVPAPGPAELEAAILSAQEHLHRLGITGWQDAWVTPETQRAYESLAAGGRLTARVVGALWWDRHRDLGQVPDLLARRERGRATGHGRFFPTTVKIMADGVLENGTGALLEPYCDGCGGDTGDTGLSYLDREELAAAVTALDAEGFQVHVHTIGDRAVRDALDAVAAARAANGPADSRHHLAHVQLVHPSDVPRFAELGVVANCQAYWAQHEPQMDDLTLPVLGDERSGWQYPFADLLRAGARLAMGSDWPVTTPDPLQQIEVAVTRVDPADRSAPPFLPEQRLSLTEALTAFTAGSAYVNHDDAESGRLAPGMRADLAVLDTDLFADGASPVADARVEFTVAAGRVVHQPR</sequence>
<evidence type="ECO:0000256" key="3">
    <source>
        <dbReference type="ARBA" id="ARBA00022833"/>
    </source>
</evidence>
<keyword evidence="3" id="KW-0862">Zinc</keyword>
<comment type="caution">
    <text evidence="6">The sequence shown here is derived from an EMBL/GenBank/DDBJ whole genome shotgun (WGS) entry which is preliminary data.</text>
</comment>
<keyword evidence="2 6" id="KW-0378">Hydrolase</keyword>
<dbReference type="EMBL" id="JASNFN010000010">
    <property type="protein sequence ID" value="MDP5182970.1"/>
    <property type="molecule type" value="Genomic_DNA"/>
</dbReference>
<feature type="domain" description="Aminodeoxyfutalosine deaminase/Imidazolonepropionase-like composite" evidence="5">
    <location>
        <begin position="30"/>
        <end position="50"/>
    </location>
</feature>
<dbReference type="PANTHER" id="PTHR22642">
    <property type="entry name" value="IMIDAZOLONEPROPIONASE"/>
    <property type="match status" value="1"/>
</dbReference>
<dbReference type="SUPFAM" id="SSF51556">
    <property type="entry name" value="Metallo-dependent hydrolases"/>
    <property type="match status" value="1"/>
</dbReference>
<dbReference type="EC" id="3.5.-.-" evidence="6"/>
<dbReference type="RefSeq" id="WP_305999629.1">
    <property type="nucleotide sequence ID" value="NZ_JASNFN010000010.1"/>
</dbReference>
<dbReference type="InterPro" id="IPR011059">
    <property type="entry name" value="Metal-dep_hydrolase_composite"/>
</dbReference>
<organism evidence="6 7">
    <name type="scientific">Blastococcus carthaginiensis</name>
    <dbReference type="NCBI Taxonomy" id="3050034"/>
    <lineage>
        <taxon>Bacteria</taxon>
        <taxon>Bacillati</taxon>
        <taxon>Actinomycetota</taxon>
        <taxon>Actinomycetes</taxon>
        <taxon>Geodermatophilales</taxon>
        <taxon>Geodermatophilaceae</taxon>
        <taxon>Blastococcus</taxon>
    </lineage>
</organism>
<keyword evidence="7" id="KW-1185">Reference proteome</keyword>
<dbReference type="InterPro" id="IPR033932">
    <property type="entry name" value="YtcJ-like"/>
</dbReference>
<evidence type="ECO:0000313" key="7">
    <source>
        <dbReference type="Proteomes" id="UP001233673"/>
    </source>
</evidence>